<reference evidence="2" key="1">
    <citation type="submission" date="2021-01" db="EMBL/GenBank/DDBJ databases">
        <title>Whole genome shotgun sequence of Virgisporangium ochraceum NBRC 16418.</title>
        <authorList>
            <person name="Komaki H."/>
            <person name="Tamura T."/>
        </authorList>
    </citation>
    <scope>NUCLEOTIDE SEQUENCE</scope>
    <source>
        <strain evidence="2">NBRC 16418</strain>
    </source>
</reference>
<comment type="caution">
    <text evidence="2">The sequence shown here is derived from an EMBL/GenBank/DDBJ whole genome shotgun (WGS) entry which is preliminary data.</text>
</comment>
<protein>
    <submittedName>
        <fullName evidence="2">Uncharacterized protein</fullName>
    </submittedName>
</protein>
<evidence type="ECO:0000313" key="2">
    <source>
        <dbReference type="EMBL" id="GIJ72645.1"/>
    </source>
</evidence>
<accession>A0A8J4A2H1</accession>
<evidence type="ECO:0000256" key="1">
    <source>
        <dbReference type="SAM" id="MobiDB-lite"/>
    </source>
</evidence>
<feature type="region of interest" description="Disordered" evidence="1">
    <location>
        <begin position="1"/>
        <end position="23"/>
    </location>
</feature>
<evidence type="ECO:0000313" key="3">
    <source>
        <dbReference type="Proteomes" id="UP000635606"/>
    </source>
</evidence>
<dbReference type="AlphaFoldDB" id="A0A8J4A2H1"/>
<sequence>MWRATARMPGSRRWRLRPEPVDGDPPAARAQLFPAFDRQVELFAEGALREAAFDGGGGDVRFSPLVRHAVYEAVHEASRRDGVPAGVGHLLAAVFAAPGSAASTVAAHLWVPAHLDRQSRRYRAGDGLPPWAPEALKAAGVLPSDVSRAGTGTVEVLLSILELHEQLDRAGAALPPPVDRDNTAGRVLRDHGITYLDAIRRDLRV</sequence>
<gene>
    <name evidence="2" type="ORF">Voc01_075620</name>
</gene>
<dbReference type="InterPro" id="IPR036628">
    <property type="entry name" value="Clp_N_dom_sf"/>
</dbReference>
<proteinExistence type="predicted"/>
<name>A0A8J4A2H1_9ACTN</name>
<organism evidence="2 3">
    <name type="scientific">Virgisporangium ochraceum</name>
    <dbReference type="NCBI Taxonomy" id="65505"/>
    <lineage>
        <taxon>Bacteria</taxon>
        <taxon>Bacillati</taxon>
        <taxon>Actinomycetota</taxon>
        <taxon>Actinomycetes</taxon>
        <taxon>Micromonosporales</taxon>
        <taxon>Micromonosporaceae</taxon>
        <taxon>Virgisporangium</taxon>
    </lineage>
</organism>
<dbReference type="Proteomes" id="UP000635606">
    <property type="component" value="Unassembled WGS sequence"/>
</dbReference>
<dbReference type="Gene3D" id="1.10.1780.10">
    <property type="entry name" value="Clp, N-terminal domain"/>
    <property type="match status" value="1"/>
</dbReference>
<dbReference type="EMBL" id="BOPH01000103">
    <property type="protein sequence ID" value="GIJ72645.1"/>
    <property type="molecule type" value="Genomic_DNA"/>
</dbReference>
<keyword evidence="3" id="KW-1185">Reference proteome</keyword>